<sequence>MKIDILGLFKGKKKVEPPTAEELEKHGIRVVIQYNKNCDKCAKDVLKLCKRFPGVSEANHDATCPQVTVIGVFDPKELENNLWTKCNERVKIVEEERIGGKTSKGDGGGASSGGGQESIEAVKENKLAMEEKKEQTTEEKKQTKKGKQVMEEGQASNGGQQGN</sequence>
<feature type="compositionally biased region" description="Gly residues" evidence="5">
    <location>
        <begin position="105"/>
        <end position="116"/>
    </location>
</feature>
<reference evidence="6" key="1">
    <citation type="submission" date="2020-03" db="EMBL/GenBank/DDBJ databases">
        <title>Castanea mollissima Vanexum genome sequencing.</title>
        <authorList>
            <person name="Staton M."/>
        </authorList>
    </citation>
    <scope>NUCLEOTIDE SEQUENCE</scope>
    <source>
        <tissue evidence="6">Leaf</tissue>
    </source>
</reference>
<accession>A0A8J4R316</accession>
<evidence type="ECO:0000256" key="2">
    <source>
        <dbReference type="ARBA" id="ARBA00022723"/>
    </source>
</evidence>
<keyword evidence="7" id="KW-1185">Reference proteome</keyword>
<dbReference type="InterPro" id="IPR044577">
    <property type="entry name" value="HIPP4/7/8/17/18/19"/>
</dbReference>
<dbReference type="GO" id="GO:0046872">
    <property type="term" value="F:metal ion binding"/>
    <property type="evidence" value="ECO:0007669"/>
    <property type="project" value="UniProtKB-KW"/>
</dbReference>
<feature type="region of interest" description="Disordered" evidence="5">
    <location>
        <begin position="95"/>
        <end position="163"/>
    </location>
</feature>
<dbReference type="AlphaFoldDB" id="A0A8J4R316"/>
<dbReference type="PANTHER" id="PTHR46195">
    <property type="entry name" value="HEAVY METAL-ASSOCIATED ISOPRENYLATED PLANT PROTEIN 7"/>
    <property type="match status" value="1"/>
</dbReference>
<comment type="similarity">
    <text evidence="4">Belongs to the HIPP family.</text>
</comment>
<evidence type="ECO:0000256" key="3">
    <source>
        <dbReference type="ARBA" id="ARBA00023289"/>
    </source>
</evidence>
<dbReference type="SUPFAM" id="SSF55008">
    <property type="entry name" value="HMA, heavy metal-associated domain"/>
    <property type="match status" value="1"/>
</dbReference>
<evidence type="ECO:0000256" key="4">
    <source>
        <dbReference type="ARBA" id="ARBA00024045"/>
    </source>
</evidence>
<evidence type="ECO:0000313" key="6">
    <source>
        <dbReference type="EMBL" id="KAF3960545.1"/>
    </source>
</evidence>
<dbReference type="EMBL" id="JRKL02002083">
    <property type="protein sequence ID" value="KAF3960545.1"/>
    <property type="molecule type" value="Genomic_DNA"/>
</dbReference>
<evidence type="ECO:0000256" key="5">
    <source>
        <dbReference type="SAM" id="MobiDB-lite"/>
    </source>
</evidence>
<keyword evidence="1" id="KW-0488">Methylation</keyword>
<protein>
    <recommendedName>
        <fullName evidence="8">HMA domain-containing protein</fullName>
    </recommendedName>
</protein>
<dbReference type="PANTHER" id="PTHR46195:SF2">
    <property type="entry name" value="HEAVY METAL-ASSOCIATED ISOPRENYLATED PLANT PROTEIN 7"/>
    <property type="match status" value="1"/>
</dbReference>
<name>A0A8J4R316_9ROSI</name>
<dbReference type="Proteomes" id="UP000737018">
    <property type="component" value="Unassembled WGS sequence"/>
</dbReference>
<dbReference type="InterPro" id="IPR036163">
    <property type="entry name" value="HMA_dom_sf"/>
</dbReference>
<evidence type="ECO:0000313" key="7">
    <source>
        <dbReference type="Proteomes" id="UP000737018"/>
    </source>
</evidence>
<keyword evidence="3" id="KW-0449">Lipoprotein</keyword>
<dbReference type="Gene3D" id="3.30.70.100">
    <property type="match status" value="1"/>
</dbReference>
<feature type="compositionally biased region" description="Basic and acidic residues" evidence="5">
    <location>
        <begin position="120"/>
        <end position="141"/>
    </location>
</feature>
<evidence type="ECO:0000256" key="1">
    <source>
        <dbReference type="ARBA" id="ARBA00022481"/>
    </source>
</evidence>
<proteinExistence type="inferred from homology"/>
<keyword evidence="2" id="KW-0479">Metal-binding</keyword>
<comment type="caution">
    <text evidence="6">The sequence shown here is derived from an EMBL/GenBank/DDBJ whole genome shotgun (WGS) entry which is preliminary data.</text>
</comment>
<keyword evidence="3" id="KW-0636">Prenylation</keyword>
<organism evidence="6 7">
    <name type="scientific">Castanea mollissima</name>
    <name type="common">Chinese chestnut</name>
    <dbReference type="NCBI Taxonomy" id="60419"/>
    <lineage>
        <taxon>Eukaryota</taxon>
        <taxon>Viridiplantae</taxon>
        <taxon>Streptophyta</taxon>
        <taxon>Embryophyta</taxon>
        <taxon>Tracheophyta</taxon>
        <taxon>Spermatophyta</taxon>
        <taxon>Magnoliopsida</taxon>
        <taxon>eudicotyledons</taxon>
        <taxon>Gunneridae</taxon>
        <taxon>Pentapetalae</taxon>
        <taxon>rosids</taxon>
        <taxon>fabids</taxon>
        <taxon>Fagales</taxon>
        <taxon>Fagaceae</taxon>
        <taxon>Castanea</taxon>
    </lineage>
</organism>
<gene>
    <name evidence="6" type="ORF">CMV_014755</name>
</gene>
<feature type="compositionally biased region" description="Polar residues" evidence="5">
    <location>
        <begin position="154"/>
        <end position="163"/>
    </location>
</feature>
<evidence type="ECO:0008006" key="8">
    <source>
        <dbReference type="Google" id="ProtNLM"/>
    </source>
</evidence>